<dbReference type="InterPro" id="IPR058533">
    <property type="entry name" value="Cation_efflux_TM"/>
</dbReference>
<keyword evidence="4 6" id="KW-1133">Transmembrane helix</keyword>
<gene>
    <name evidence="8" type="ORF">TPSD3_03080</name>
</gene>
<dbReference type="GO" id="GO:0005385">
    <property type="term" value="F:zinc ion transmembrane transporter activity"/>
    <property type="evidence" value="ECO:0007669"/>
    <property type="project" value="TreeGrafter"/>
</dbReference>
<protein>
    <recommendedName>
        <fullName evidence="7">Cation efflux protein transmembrane domain-containing protein</fullName>
    </recommendedName>
</protein>
<dbReference type="Gene3D" id="1.20.1510.10">
    <property type="entry name" value="Cation efflux protein transmembrane domain"/>
    <property type="match status" value="1"/>
</dbReference>
<evidence type="ECO:0000313" key="8">
    <source>
        <dbReference type="EMBL" id="OUD15518.1"/>
    </source>
</evidence>
<feature type="transmembrane region" description="Helical" evidence="6">
    <location>
        <begin position="151"/>
        <end position="168"/>
    </location>
</feature>
<dbReference type="EMBL" id="MSLT01000006">
    <property type="protein sequence ID" value="OUD15518.1"/>
    <property type="molecule type" value="Genomic_DNA"/>
</dbReference>
<evidence type="ECO:0000313" key="9">
    <source>
        <dbReference type="Proteomes" id="UP000194798"/>
    </source>
</evidence>
<evidence type="ECO:0000256" key="2">
    <source>
        <dbReference type="ARBA" id="ARBA00022692"/>
    </source>
</evidence>
<feature type="transmembrane region" description="Helical" evidence="6">
    <location>
        <begin position="81"/>
        <end position="102"/>
    </location>
</feature>
<feature type="transmembrane region" description="Helical" evidence="6">
    <location>
        <begin position="108"/>
        <end position="130"/>
    </location>
</feature>
<feature type="transmembrane region" description="Helical" evidence="6">
    <location>
        <begin position="174"/>
        <end position="192"/>
    </location>
</feature>
<dbReference type="InterPro" id="IPR050681">
    <property type="entry name" value="CDF/SLC30A"/>
</dbReference>
<dbReference type="PANTHER" id="PTHR11562:SF17">
    <property type="entry name" value="RE54080P-RELATED"/>
    <property type="match status" value="1"/>
</dbReference>
<keyword evidence="3" id="KW-0406">Ion transport</keyword>
<keyword evidence="3" id="KW-0813">Transport</keyword>
<dbReference type="SUPFAM" id="SSF161111">
    <property type="entry name" value="Cation efflux protein transmembrane domain-like"/>
    <property type="match status" value="1"/>
</dbReference>
<evidence type="ECO:0000256" key="3">
    <source>
        <dbReference type="ARBA" id="ARBA00022906"/>
    </source>
</evidence>
<accession>A0A251XB47</accession>
<keyword evidence="3" id="KW-0862">Zinc</keyword>
<reference evidence="8 9" key="1">
    <citation type="submission" date="2016-12" db="EMBL/GenBank/DDBJ databases">
        <title>Thioflexothrix psekupsii D3 genome sequencing and assembly.</title>
        <authorList>
            <person name="Fomenkov A."/>
            <person name="Vincze T."/>
            <person name="Grabovich M."/>
            <person name="Anton B.P."/>
            <person name="Dubinina G."/>
            <person name="Orlova M."/>
            <person name="Belousova E."/>
            <person name="Roberts R.J."/>
        </authorList>
    </citation>
    <scope>NUCLEOTIDE SEQUENCE [LARGE SCALE GENOMIC DNA]</scope>
    <source>
        <strain evidence="8">D3</strain>
    </source>
</reference>
<comment type="subcellular location">
    <subcellularLocation>
        <location evidence="1">Membrane</location>
        <topology evidence="1">Multi-pass membrane protein</topology>
    </subcellularLocation>
</comment>
<evidence type="ECO:0000256" key="5">
    <source>
        <dbReference type="ARBA" id="ARBA00023136"/>
    </source>
</evidence>
<evidence type="ECO:0000256" key="1">
    <source>
        <dbReference type="ARBA" id="ARBA00004141"/>
    </source>
</evidence>
<dbReference type="InterPro" id="IPR002524">
    <property type="entry name" value="Cation_efflux"/>
</dbReference>
<keyword evidence="2 6" id="KW-0812">Transmembrane</keyword>
<organism evidence="8 9">
    <name type="scientific">Thioflexithrix psekupsensis</name>
    <dbReference type="NCBI Taxonomy" id="1570016"/>
    <lineage>
        <taxon>Bacteria</taxon>
        <taxon>Pseudomonadati</taxon>
        <taxon>Pseudomonadota</taxon>
        <taxon>Gammaproteobacteria</taxon>
        <taxon>Thiotrichales</taxon>
        <taxon>Thioflexithrix</taxon>
    </lineage>
</organism>
<evidence type="ECO:0000259" key="7">
    <source>
        <dbReference type="Pfam" id="PF01545"/>
    </source>
</evidence>
<dbReference type="AlphaFoldDB" id="A0A251XB47"/>
<dbReference type="GO" id="GO:0005886">
    <property type="term" value="C:plasma membrane"/>
    <property type="evidence" value="ECO:0007669"/>
    <property type="project" value="TreeGrafter"/>
</dbReference>
<proteinExistence type="predicted"/>
<evidence type="ECO:0000256" key="6">
    <source>
        <dbReference type="SAM" id="Phobius"/>
    </source>
</evidence>
<name>A0A251XB47_9GAMM</name>
<dbReference type="InterPro" id="IPR027469">
    <property type="entry name" value="Cation_efflux_TMD_sf"/>
</dbReference>
<dbReference type="Pfam" id="PF01545">
    <property type="entry name" value="Cation_efflux"/>
    <property type="match status" value="1"/>
</dbReference>
<keyword evidence="9" id="KW-1185">Reference proteome</keyword>
<sequence>MAGCGCDCQVTVKDASQKQVLIILLLINAVMFVVELTAGWWSESTALIADSLDMLADAVVYGIALYAIGRAAQVKIDAARLSGIFQILLGIGVLLEVLRRFVWGSEPLSLIIIAVGIIALIANVICLSLIARHRQGEIHMRASWIFSKNDVIANIGVIGGGVLVYFLGQAWPDLLIGAIIAVVVIWGGVQILRDAQTEMAQ</sequence>
<feature type="transmembrane region" description="Helical" evidence="6">
    <location>
        <begin position="47"/>
        <end position="69"/>
    </location>
</feature>
<feature type="domain" description="Cation efflux protein transmembrane" evidence="7">
    <location>
        <begin position="21"/>
        <end position="195"/>
    </location>
</feature>
<dbReference type="PANTHER" id="PTHR11562">
    <property type="entry name" value="CATION EFFLUX PROTEIN/ ZINC TRANSPORTER"/>
    <property type="match status" value="1"/>
</dbReference>
<evidence type="ECO:0000256" key="4">
    <source>
        <dbReference type="ARBA" id="ARBA00022989"/>
    </source>
</evidence>
<keyword evidence="5 6" id="KW-0472">Membrane</keyword>
<dbReference type="RefSeq" id="WP_086487114.1">
    <property type="nucleotide sequence ID" value="NZ_MSLT01000006.1"/>
</dbReference>
<feature type="transmembrane region" description="Helical" evidence="6">
    <location>
        <begin position="20"/>
        <end position="41"/>
    </location>
</feature>
<comment type="caution">
    <text evidence="8">The sequence shown here is derived from an EMBL/GenBank/DDBJ whole genome shotgun (WGS) entry which is preliminary data.</text>
</comment>
<dbReference type="NCBIfam" id="TIGR01297">
    <property type="entry name" value="CDF"/>
    <property type="match status" value="1"/>
</dbReference>
<dbReference type="OrthoDB" id="9799649at2"/>
<dbReference type="Proteomes" id="UP000194798">
    <property type="component" value="Unassembled WGS sequence"/>
</dbReference>
<keyword evidence="3" id="KW-0864">Zinc transport</keyword>